<dbReference type="Gene3D" id="1.10.1760.20">
    <property type="match status" value="1"/>
</dbReference>
<dbReference type="AlphaFoldDB" id="A0A7M2RKK2"/>
<keyword evidence="1" id="KW-1133">Transmembrane helix</keyword>
<dbReference type="InterPro" id="IPR014535">
    <property type="entry name" value="Hpre_diP_synt_I"/>
</dbReference>
<evidence type="ECO:0000256" key="1">
    <source>
        <dbReference type="SAM" id="Phobius"/>
    </source>
</evidence>
<gene>
    <name evidence="2" type="ORF">INP51_07625</name>
</gene>
<dbReference type="Pfam" id="PF07456">
    <property type="entry name" value="Hpre_diP_synt_I"/>
    <property type="match status" value="1"/>
</dbReference>
<feature type="transmembrane region" description="Helical" evidence="1">
    <location>
        <begin position="63"/>
        <end position="84"/>
    </location>
</feature>
<sequence>MSRKIKKITYLGLYTAVAILLGYIESLLPVITAVPGMKIGLANLAIVLVLYQFGPLAAFMVQIVRILAVGFLFGNLFGIAFSLAGGMSSLIVMTLIKHQTVFGITGVSVAGGVTHNIGQILIASALVKNNQIMYYLPALIVTGVTTGLLIGLLCMEIRKRLYKYD</sequence>
<keyword evidence="1" id="KW-0472">Membrane</keyword>
<dbReference type="InterPro" id="IPR010898">
    <property type="entry name" value="Hpre_diP_synth_I"/>
</dbReference>
<organism evidence="2 3">
    <name type="scientific">Blautia liquoris</name>
    <dbReference type="NCBI Taxonomy" id="2779518"/>
    <lineage>
        <taxon>Bacteria</taxon>
        <taxon>Bacillati</taxon>
        <taxon>Bacillota</taxon>
        <taxon>Clostridia</taxon>
        <taxon>Lachnospirales</taxon>
        <taxon>Lachnospiraceae</taxon>
        <taxon>Blautia</taxon>
    </lineage>
</organism>
<keyword evidence="3" id="KW-1185">Reference proteome</keyword>
<evidence type="ECO:0000313" key="3">
    <source>
        <dbReference type="Proteomes" id="UP000593601"/>
    </source>
</evidence>
<reference evidence="2 3" key="1">
    <citation type="submission" date="2020-10" db="EMBL/GenBank/DDBJ databases">
        <title>Blautia liquoris sp.nov., isolated from the mud in a fermentation cellar used for the production of Chinese strong-flavoured liquor.</title>
        <authorList>
            <person name="Lu L."/>
        </authorList>
    </citation>
    <scope>NUCLEOTIDE SEQUENCE [LARGE SCALE GENOMIC DNA]</scope>
    <source>
        <strain evidence="2 3">LZLJ-3</strain>
    </source>
</reference>
<feature type="transmembrane region" description="Helical" evidence="1">
    <location>
        <begin position="30"/>
        <end position="51"/>
    </location>
</feature>
<feature type="transmembrane region" description="Helical" evidence="1">
    <location>
        <begin position="7"/>
        <end position="24"/>
    </location>
</feature>
<proteinExistence type="predicted"/>
<accession>A0A7M2RKK2</accession>
<dbReference type="KEGG" id="bliq:INP51_07625"/>
<dbReference type="RefSeq" id="WP_193737089.1">
    <property type="nucleotide sequence ID" value="NZ_CP063304.1"/>
</dbReference>
<dbReference type="EMBL" id="CP063304">
    <property type="protein sequence ID" value="QOV20775.1"/>
    <property type="molecule type" value="Genomic_DNA"/>
</dbReference>
<name>A0A7M2RKK2_9FIRM</name>
<evidence type="ECO:0000313" key="2">
    <source>
        <dbReference type="EMBL" id="QOV20775.1"/>
    </source>
</evidence>
<dbReference type="PIRSF" id="PIRSF027391">
    <property type="entry name" value="Hpre_diP_synt_I"/>
    <property type="match status" value="1"/>
</dbReference>
<keyword evidence="1" id="KW-0812">Transmembrane</keyword>
<protein>
    <submittedName>
        <fullName evidence="2">Gx transporter family protein</fullName>
    </submittedName>
</protein>
<feature type="transmembrane region" description="Helical" evidence="1">
    <location>
        <begin position="132"/>
        <end position="155"/>
    </location>
</feature>
<dbReference type="Proteomes" id="UP000593601">
    <property type="component" value="Chromosome"/>
</dbReference>